<accession>A0A413F9L1</accession>
<dbReference type="GO" id="GO:0016052">
    <property type="term" value="P:carbohydrate catabolic process"/>
    <property type="evidence" value="ECO:0007669"/>
    <property type="project" value="TreeGrafter"/>
</dbReference>
<evidence type="ECO:0000256" key="2">
    <source>
        <dbReference type="ARBA" id="ARBA00022801"/>
    </source>
</evidence>
<dbReference type="InterPro" id="IPR001360">
    <property type="entry name" value="Glyco_hydro_1"/>
</dbReference>
<comment type="similarity">
    <text evidence="1 4">Belongs to the glycosyl hydrolase 1 family.</text>
</comment>
<dbReference type="AlphaFoldDB" id="A0A413F9L1"/>
<dbReference type="GO" id="GO:0008422">
    <property type="term" value="F:beta-glucosidase activity"/>
    <property type="evidence" value="ECO:0007669"/>
    <property type="project" value="TreeGrafter"/>
</dbReference>
<dbReference type="Gene3D" id="3.20.20.80">
    <property type="entry name" value="Glycosidases"/>
    <property type="match status" value="1"/>
</dbReference>
<dbReference type="PANTHER" id="PTHR10353">
    <property type="entry name" value="GLYCOSYL HYDROLASE"/>
    <property type="match status" value="1"/>
</dbReference>
<dbReference type="InterPro" id="IPR033132">
    <property type="entry name" value="GH_1_N_CS"/>
</dbReference>
<dbReference type="PRINTS" id="PR00131">
    <property type="entry name" value="GLHYDRLASE1"/>
</dbReference>
<evidence type="ECO:0000256" key="3">
    <source>
        <dbReference type="ARBA" id="ARBA00023295"/>
    </source>
</evidence>
<name>A0A413F9L1_9FIRM</name>
<protein>
    <submittedName>
        <fullName evidence="5">Glycoside hydrolase family 1 protein</fullName>
    </submittedName>
</protein>
<organism evidence="5 6">
    <name type="scientific">Enterocloster asparagiformis</name>
    <dbReference type="NCBI Taxonomy" id="333367"/>
    <lineage>
        <taxon>Bacteria</taxon>
        <taxon>Bacillati</taxon>
        <taxon>Bacillota</taxon>
        <taxon>Clostridia</taxon>
        <taxon>Lachnospirales</taxon>
        <taxon>Lachnospiraceae</taxon>
        <taxon>Enterocloster</taxon>
    </lineage>
</organism>
<sequence>MNLKKEFPDNFLWGGAIAANQAEGAWDLDGKGPSAADIEELPDCYSRTSIFNFKHTPEDIRRHLEDRSGNYPRRRGIDFYHTYPDDLALMKEMGFKCFRTSIAWTRIFPRGDEETPNEAGLEFYDRLIDEIVRDGMEPIITLSHYETPLALITEYGGWYNRKTIGFFLRFAETVMKRYEHKVKYWIVINQINSFDWGAEFPGLGLTLNSHENMEEARYQSLHHQFVASALVKQFAGSLDGEMMIGCMNGSRMYYPLTCHPDDVMAACRGNQMNQYFYGDVLIRGEYPGYALRFFDEQGYRIVMEEGDERLLRENTADFFAFSYYCTSTMSAGEGVTENPQLDRTMYGWAVDPAGLRHSLNQFWDRWQVPLFVAENGLGTHDQLEGDEVHDDYRVEYLSAHLRSIREAIRDGVNCFGYAAWAPIDIISCSQGEMDKRYGFIYVDLDNFGKGSGRRIRKDSFYWYRDVIKTNGAAL</sequence>
<dbReference type="GO" id="GO:0005829">
    <property type="term" value="C:cytosol"/>
    <property type="evidence" value="ECO:0007669"/>
    <property type="project" value="TreeGrafter"/>
</dbReference>
<evidence type="ECO:0000313" key="5">
    <source>
        <dbReference type="EMBL" id="RGX25182.1"/>
    </source>
</evidence>
<dbReference type="Pfam" id="PF00232">
    <property type="entry name" value="Glyco_hydro_1"/>
    <property type="match status" value="1"/>
</dbReference>
<evidence type="ECO:0000313" key="6">
    <source>
        <dbReference type="Proteomes" id="UP000283880"/>
    </source>
</evidence>
<dbReference type="InterPro" id="IPR017853">
    <property type="entry name" value="GH"/>
</dbReference>
<dbReference type="SUPFAM" id="SSF51445">
    <property type="entry name" value="(Trans)glycosidases"/>
    <property type="match status" value="1"/>
</dbReference>
<keyword evidence="2 5" id="KW-0378">Hydrolase</keyword>
<dbReference type="PROSITE" id="PS00653">
    <property type="entry name" value="GLYCOSYL_HYDROL_F1_2"/>
    <property type="match status" value="1"/>
</dbReference>
<dbReference type="FunFam" id="3.20.20.80:FF:000004">
    <property type="entry name" value="Beta-glucosidase 6-phospho-beta-glucosidase"/>
    <property type="match status" value="1"/>
</dbReference>
<evidence type="ECO:0000256" key="1">
    <source>
        <dbReference type="ARBA" id="ARBA00010838"/>
    </source>
</evidence>
<gene>
    <name evidence="5" type="ORF">DWV29_22185</name>
</gene>
<proteinExistence type="inferred from homology"/>
<reference evidence="5 6" key="1">
    <citation type="submission" date="2018-08" db="EMBL/GenBank/DDBJ databases">
        <title>A genome reference for cultivated species of the human gut microbiota.</title>
        <authorList>
            <person name="Zou Y."/>
            <person name="Xue W."/>
            <person name="Luo G."/>
        </authorList>
    </citation>
    <scope>NUCLEOTIDE SEQUENCE [LARGE SCALE GENOMIC DNA]</scope>
    <source>
        <strain evidence="5 6">AF04-15</strain>
    </source>
</reference>
<comment type="caution">
    <text evidence="5">The sequence shown here is derived from an EMBL/GenBank/DDBJ whole genome shotgun (WGS) entry which is preliminary data.</text>
</comment>
<dbReference type="Proteomes" id="UP000283880">
    <property type="component" value="Unassembled WGS sequence"/>
</dbReference>
<dbReference type="OrthoDB" id="2339329at2"/>
<keyword evidence="3" id="KW-0326">Glycosidase</keyword>
<dbReference type="PANTHER" id="PTHR10353:SF122">
    <property type="entry name" value="6-PHOSPHO-BETA-GLUCOSIDASE ASCB-RELATED"/>
    <property type="match status" value="1"/>
</dbReference>
<dbReference type="RefSeq" id="WP_007707699.1">
    <property type="nucleotide sequence ID" value="NZ_JAWRJJ010000109.1"/>
</dbReference>
<evidence type="ECO:0000256" key="4">
    <source>
        <dbReference type="RuleBase" id="RU003690"/>
    </source>
</evidence>
<dbReference type="EMBL" id="QSBM01000020">
    <property type="protein sequence ID" value="RGX25182.1"/>
    <property type="molecule type" value="Genomic_DNA"/>
</dbReference>